<feature type="signal peptide" evidence="1">
    <location>
        <begin position="1"/>
        <end position="24"/>
    </location>
</feature>
<accession>A0A9P7R273</accession>
<evidence type="ECO:0000256" key="1">
    <source>
        <dbReference type="SAM" id="SignalP"/>
    </source>
</evidence>
<protein>
    <recommendedName>
        <fullName evidence="4">Secreted protein</fullName>
    </recommendedName>
</protein>
<evidence type="ECO:0000313" key="3">
    <source>
        <dbReference type="Proteomes" id="UP000699042"/>
    </source>
</evidence>
<dbReference type="Proteomes" id="UP000699042">
    <property type="component" value="Unassembled WGS sequence"/>
</dbReference>
<gene>
    <name evidence="2" type="ORF">JMJ77_009524</name>
</gene>
<evidence type="ECO:0008006" key="4">
    <source>
        <dbReference type="Google" id="ProtNLM"/>
    </source>
</evidence>
<proteinExistence type="predicted"/>
<dbReference type="EMBL" id="JAESDN010000009">
    <property type="protein sequence ID" value="KAG7045441.1"/>
    <property type="molecule type" value="Genomic_DNA"/>
</dbReference>
<keyword evidence="1" id="KW-0732">Signal</keyword>
<reference evidence="2" key="1">
    <citation type="submission" date="2021-05" db="EMBL/GenBank/DDBJ databases">
        <title>Comparative genomics of three Colletotrichum scovillei strains and genetic complementation revealed genes involved fungal growth and virulence on chili pepper.</title>
        <authorList>
            <person name="Hsieh D.-K."/>
            <person name="Chuang S.-C."/>
            <person name="Chen C.-Y."/>
            <person name="Chao Y.-T."/>
            <person name="Lu M.-Y.J."/>
            <person name="Lee M.-H."/>
            <person name="Shih M.-C."/>
        </authorList>
    </citation>
    <scope>NUCLEOTIDE SEQUENCE</scope>
    <source>
        <strain evidence="2">Coll-153</strain>
    </source>
</reference>
<organism evidence="2 3">
    <name type="scientific">Colletotrichum scovillei</name>
    <dbReference type="NCBI Taxonomy" id="1209932"/>
    <lineage>
        <taxon>Eukaryota</taxon>
        <taxon>Fungi</taxon>
        <taxon>Dikarya</taxon>
        <taxon>Ascomycota</taxon>
        <taxon>Pezizomycotina</taxon>
        <taxon>Sordariomycetes</taxon>
        <taxon>Hypocreomycetidae</taxon>
        <taxon>Glomerellales</taxon>
        <taxon>Glomerellaceae</taxon>
        <taxon>Colletotrichum</taxon>
        <taxon>Colletotrichum acutatum species complex</taxon>
    </lineage>
</organism>
<comment type="caution">
    <text evidence="2">The sequence shown here is derived from an EMBL/GenBank/DDBJ whole genome shotgun (WGS) entry which is preliminary data.</text>
</comment>
<evidence type="ECO:0000313" key="2">
    <source>
        <dbReference type="EMBL" id="KAG7045441.1"/>
    </source>
</evidence>
<sequence length="72" mass="7637">MHRKLGQPVITVLVSLCLSLPVECLEDVDIVGVVLASVDPLVELKEGSGDCGASDIPVSIRSGRLRQAGIRR</sequence>
<feature type="chain" id="PRO_5040296909" description="Secreted protein" evidence="1">
    <location>
        <begin position="25"/>
        <end position="72"/>
    </location>
</feature>
<name>A0A9P7R273_9PEZI</name>
<keyword evidence="3" id="KW-1185">Reference proteome</keyword>
<dbReference type="AlphaFoldDB" id="A0A9P7R273"/>